<organism evidence="1 2">
    <name type="scientific">Flavobacterium ginsengisoli</name>
    <dbReference type="NCBI Taxonomy" id="871694"/>
    <lineage>
        <taxon>Bacteria</taxon>
        <taxon>Pseudomonadati</taxon>
        <taxon>Bacteroidota</taxon>
        <taxon>Flavobacteriia</taxon>
        <taxon>Flavobacteriales</taxon>
        <taxon>Flavobacteriaceae</taxon>
        <taxon>Flavobacterium</taxon>
    </lineage>
</organism>
<dbReference type="Proteomes" id="UP001501367">
    <property type="component" value="Unassembled WGS sequence"/>
</dbReference>
<proteinExistence type="predicted"/>
<dbReference type="EMBL" id="BAABDT010000003">
    <property type="protein sequence ID" value="GAA3736757.1"/>
    <property type="molecule type" value="Genomic_DNA"/>
</dbReference>
<accession>A0ABP7FFD5</accession>
<reference evidence="2" key="1">
    <citation type="journal article" date="2019" name="Int. J. Syst. Evol. Microbiol.">
        <title>The Global Catalogue of Microorganisms (GCM) 10K type strain sequencing project: providing services to taxonomists for standard genome sequencing and annotation.</title>
        <authorList>
            <consortium name="The Broad Institute Genomics Platform"/>
            <consortium name="The Broad Institute Genome Sequencing Center for Infectious Disease"/>
            <person name="Wu L."/>
            <person name="Ma J."/>
        </authorList>
    </citation>
    <scope>NUCLEOTIDE SEQUENCE [LARGE SCALE GENOMIC DNA]</scope>
    <source>
        <strain evidence="2">JCM 17336</strain>
    </source>
</reference>
<evidence type="ECO:0000313" key="2">
    <source>
        <dbReference type="Proteomes" id="UP001501367"/>
    </source>
</evidence>
<comment type="caution">
    <text evidence="1">The sequence shown here is derived from an EMBL/GenBank/DDBJ whole genome shotgun (WGS) entry which is preliminary data.</text>
</comment>
<sequence length="89" mass="10121">MDLLGQALLLNGKLIHLTLYLEPASYWEQVFLYIYVRLSGVEAYFPVGTPFDSAQWDKTLTIVCDGFLFVRLGGVEAHIPIGTFFYLMI</sequence>
<protein>
    <submittedName>
        <fullName evidence="1">Uncharacterized protein</fullName>
    </submittedName>
</protein>
<name>A0ABP7FFD5_9FLAO</name>
<keyword evidence="2" id="KW-1185">Reference proteome</keyword>
<evidence type="ECO:0000313" key="1">
    <source>
        <dbReference type="EMBL" id="GAA3736757.1"/>
    </source>
</evidence>
<gene>
    <name evidence="1" type="ORF">GCM10022422_19920</name>
</gene>